<evidence type="ECO:0000313" key="2">
    <source>
        <dbReference type="EMBL" id="WIX78499.1"/>
    </source>
</evidence>
<reference evidence="2 3" key="1">
    <citation type="submission" date="2023-06" db="EMBL/GenBank/DDBJ databases">
        <authorList>
            <person name="Oyuntsetseg B."/>
            <person name="Kim S.B."/>
        </authorList>
    </citation>
    <scope>NUCLEOTIDE SEQUENCE [LARGE SCALE GENOMIC DNA]</scope>
    <source>
        <strain evidence="2 3">2-15</strain>
    </source>
</reference>
<dbReference type="Proteomes" id="UP001236014">
    <property type="component" value="Chromosome"/>
</dbReference>
<dbReference type="SUPFAM" id="SSF51197">
    <property type="entry name" value="Clavaminate synthase-like"/>
    <property type="match status" value="1"/>
</dbReference>
<dbReference type="RefSeq" id="WP_285969214.1">
    <property type="nucleotide sequence ID" value="NZ_CP127294.1"/>
</dbReference>
<gene>
    <name evidence="2" type="ORF">QRX50_45335</name>
</gene>
<sequence>MDRRPLAGADAPRPQPAPGRAAARRQSLAFFFNPNPDVLLAPITPADTAPPATDAITVGEFLRTMLESHSRGSRS</sequence>
<dbReference type="EMBL" id="CP127294">
    <property type="protein sequence ID" value="WIX78499.1"/>
    <property type="molecule type" value="Genomic_DNA"/>
</dbReference>
<keyword evidence="3" id="KW-1185">Reference proteome</keyword>
<organism evidence="2 3">
    <name type="scientific">Amycolatopsis carbonis</name>
    <dbReference type="NCBI Taxonomy" id="715471"/>
    <lineage>
        <taxon>Bacteria</taxon>
        <taxon>Bacillati</taxon>
        <taxon>Actinomycetota</taxon>
        <taxon>Actinomycetes</taxon>
        <taxon>Pseudonocardiales</taxon>
        <taxon>Pseudonocardiaceae</taxon>
        <taxon>Amycolatopsis</taxon>
    </lineage>
</organism>
<accession>A0A9Y2IFG4</accession>
<feature type="region of interest" description="Disordered" evidence="1">
    <location>
        <begin position="1"/>
        <end position="23"/>
    </location>
</feature>
<dbReference type="AlphaFoldDB" id="A0A9Y2IFG4"/>
<evidence type="ECO:0000313" key="3">
    <source>
        <dbReference type="Proteomes" id="UP001236014"/>
    </source>
</evidence>
<proteinExistence type="predicted"/>
<dbReference type="KEGG" id="acab:QRX50_45335"/>
<feature type="compositionally biased region" description="Low complexity" evidence="1">
    <location>
        <begin position="7"/>
        <end position="23"/>
    </location>
</feature>
<dbReference type="InterPro" id="IPR027443">
    <property type="entry name" value="IPNS-like_sf"/>
</dbReference>
<evidence type="ECO:0000256" key="1">
    <source>
        <dbReference type="SAM" id="MobiDB-lite"/>
    </source>
</evidence>
<dbReference type="Gene3D" id="2.60.120.330">
    <property type="entry name" value="B-lactam Antibiotic, Isopenicillin N Synthase, Chain"/>
    <property type="match status" value="1"/>
</dbReference>
<name>A0A9Y2IFG4_9PSEU</name>
<protein>
    <submittedName>
        <fullName evidence="2">Uncharacterized protein</fullName>
    </submittedName>
</protein>